<dbReference type="GO" id="GO:0009535">
    <property type="term" value="C:chloroplast thylakoid membrane"/>
    <property type="evidence" value="ECO:0000318"/>
    <property type="project" value="GO_Central"/>
</dbReference>
<evidence type="ECO:0000256" key="1">
    <source>
        <dbReference type="ARBA" id="ARBA00004141"/>
    </source>
</evidence>
<reference evidence="10 12" key="1">
    <citation type="journal article" date="2008" name="Science">
        <title>The Physcomitrella genome reveals evolutionary insights into the conquest of land by plants.</title>
        <authorList>
            <person name="Rensing S."/>
            <person name="Lang D."/>
            <person name="Zimmer A."/>
            <person name="Terry A."/>
            <person name="Salamov A."/>
            <person name="Shapiro H."/>
            <person name="Nishiyama T."/>
            <person name="Perroud P.-F."/>
            <person name="Lindquist E."/>
            <person name="Kamisugi Y."/>
            <person name="Tanahashi T."/>
            <person name="Sakakibara K."/>
            <person name="Fujita T."/>
            <person name="Oishi K."/>
            <person name="Shin-I T."/>
            <person name="Kuroki Y."/>
            <person name="Toyoda A."/>
            <person name="Suzuki Y."/>
            <person name="Hashimoto A."/>
            <person name="Yamaguchi K."/>
            <person name="Sugano A."/>
            <person name="Kohara Y."/>
            <person name="Fujiyama A."/>
            <person name="Anterola A."/>
            <person name="Aoki S."/>
            <person name="Ashton N."/>
            <person name="Barbazuk W.B."/>
            <person name="Barker E."/>
            <person name="Bennetzen J."/>
            <person name="Bezanilla M."/>
            <person name="Blankenship R."/>
            <person name="Cho S.H."/>
            <person name="Dutcher S."/>
            <person name="Estelle M."/>
            <person name="Fawcett J.A."/>
            <person name="Gundlach H."/>
            <person name="Hanada K."/>
            <person name="Heyl A."/>
            <person name="Hicks K.A."/>
            <person name="Hugh J."/>
            <person name="Lohr M."/>
            <person name="Mayer K."/>
            <person name="Melkozernov A."/>
            <person name="Murata T."/>
            <person name="Nelson D."/>
            <person name="Pils B."/>
            <person name="Prigge M."/>
            <person name="Reiss B."/>
            <person name="Renner T."/>
            <person name="Rombauts S."/>
            <person name="Rushton P."/>
            <person name="Sanderfoot A."/>
            <person name="Schween G."/>
            <person name="Shiu S.-H."/>
            <person name="Stueber K."/>
            <person name="Theodoulou F.L."/>
            <person name="Tu H."/>
            <person name="Van de Peer Y."/>
            <person name="Verrier P.J."/>
            <person name="Waters E."/>
            <person name="Wood A."/>
            <person name="Yang L."/>
            <person name="Cove D."/>
            <person name="Cuming A."/>
            <person name="Hasebe M."/>
            <person name="Lucas S."/>
            <person name="Mishler D.B."/>
            <person name="Reski R."/>
            <person name="Grigoriev I."/>
            <person name="Quatrano R.S."/>
            <person name="Boore J.L."/>
        </authorList>
    </citation>
    <scope>NUCLEOTIDE SEQUENCE [LARGE SCALE GENOMIC DNA]</scope>
    <source>
        <strain evidence="11 12">cv. Gransden 2004</strain>
    </source>
</reference>
<dbReference type="GO" id="GO:0072598">
    <property type="term" value="P:protein localization to chloroplast"/>
    <property type="evidence" value="ECO:0000318"/>
    <property type="project" value="GO_Central"/>
</dbReference>
<feature type="compositionally biased region" description="Low complexity" evidence="7">
    <location>
        <begin position="405"/>
        <end position="418"/>
    </location>
</feature>
<accession>A0A2K1KX22</accession>
<dbReference type="Gramene" id="Pp3c3_33400V3.1">
    <property type="protein sequence ID" value="Pp3c3_33400V3.1"/>
    <property type="gene ID" value="Pp3c3_33400"/>
</dbReference>
<dbReference type="PANTHER" id="PTHR12428">
    <property type="entry name" value="OXA1"/>
    <property type="match status" value="1"/>
</dbReference>
<gene>
    <name evidence="11" type="primary">LOC112280136</name>
    <name evidence="10" type="ORF">PHYPA_005328</name>
</gene>
<dbReference type="OrthoDB" id="2148490at2759"/>
<dbReference type="GeneID" id="112280136"/>
<reference evidence="11" key="3">
    <citation type="submission" date="2020-12" db="UniProtKB">
        <authorList>
            <consortium name="EnsemblPlants"/>
        </authorList>
    </citation>
    <scope>IDENTIFICATION</scope>
</reference>
<feature type="transmembrane region" description="Helical" evidence="8">
    <location>
        <begin position="157"/>
        <end position="178"/>
    </location>
</feature>
<feature type="compositionally biased region" description="Basic and acidic residues" evidence="7">
    <location>
        <begin position="419"/>
        <end position="448"/>
    </location>
</feature>
<dbReference type="KEGG" id="ppp:112280136"/>
<dbReference type="InterPro" id="IPR028055">
    <property type="entry name" value="YidC/Oxa/ALB_C"/>
</dbReference>
<evidence type="ECO:0000259" key="9">
    <source>
        <dbReference type="Pfam" id="PF02096"/>
    </source>
</evidence>
<evidence type="ECO:0000313" key="11">
    <source>
        <dbReference type="EnsemblPlants" id="Pp3c3_33400V3.1"/>
    </source>
</evidence>
<feature type="compositionally biased region" description="Acidic residues" evidence="7">
    <location>
        <begin position="481"/>
        <end position="495"/>
    </location>
</feature>
<dbReference type="GO" id="GO:0010027">
    <property type="term" value="P:thylakoid membrane organization"/>
    <property type="evidence" value="ECO:0000318"/>
    <property type="project" value="GO_Central"/>
</dbReference>
<dbReference type="RefSeq" id="XP_024371002.1">
    <property type="nucleotide sequence ID" value="XM_024515234.2"/>
</dbReference>
<dbReference type="AlphaFoldDB" id="A0A2K1KX22"/>
<dbReference type="PaxDb" id="3218-PP1S198_153V6.2"/>
<dbReference type="GO" id="GO:0032977">
    <property type="term" value="F:membrane insertase activity"/>
    <property type="evidence" value="ECO:0000318"/>
    <property type="project" value="GO_Central"/>
</dbReference>
<evidence type="ECO:0000256" key="3">
    <source>
        <dbReference type="ARBA" id="ARBA00022692"/>
    </source>
</evidence>
<feature type="compositionally biased region" description="Basic residues" evidence="7">
    <location>
        <begin position="518"/>
        <end position="528"/>
    </location>
</feature>
<dbReference type="EMBL" id="ABEU02000003">
    <property type="protein sequence ID" value="PNR58333.1"/>
    <property type="molecule type" value="Genomic_DNA"/>
</dbReference>
<evidence type="ECO:0000256" key="8">
    <source>
        <dbReference type="SAM" id="Phobius"/>
    </source>
</evidence>
<dbReference type="NCBIfam" id="TIGR03592">
    <property type="entry name" value="yidC_oxa1_cterm"/>
    <property type="match status" value="1"/>
</dbReference>
<proteinExistence type="inferred from homology"/>
<dbReference type="EnsemblPlants" id="Pp3c3_33400V3.1">
    <property type="protein sequence ID" value="Pp3c3_33400V3.1"/>
    <property type="gene ID" value="Pp3c3_33400"/>
</dbReference>
<comment type="similarity">
    <text evidence="2">Belongs to the OXA1/ALB3/YidC (TC 2.A.9.2) family.</text>
</comment>
<evidence type="ECO:0000256" key="2">
    <source>
        <dbReference type="ARBA" id="ARBA00010583"/>
    </source>
</evidence>
<dbReference type="Gramene" id="Pp3c3_33400V3.2">
    <property type="protein sequence ID" value="Pp3c3_33400V3.2"/>
    <property type="gene ID" value="Pp3c3_33400"/>
</dbReference>
<evidence type="ECO:0000313" key="12">
    <source>
        <dbReference type="Proteomes" id="UP000006727"/>
    </source>
</evidence>
<keyword evidence="12" id="KW-1185">Reference proteome</keyword>
<feature type="transmembrane region" description="Helical" evidence="8">
    <location>
        <begin position="225"/>
        <end position="245"/>
    </location>
</feature>
<dbReference type="EnsemblPlants" id="Pp3c3_33400V3.2">
    <property type="protein sequence ID" value="Pp3c3_33400V3.2"/>
    <property type="gene ID" value="Pp3c3_33400"/>
</dbReference>
<evidence type="ECO:0000256" key="5">
    <source>
        <dbReference type="ARBA" id="ARBA00023136"/>
    </source>
</evidence>
<dbReference type="Pfam" id="PF02096">
    <property type="entry name" value="60KD_IMP"/>
    <property type="match status" value="1"/>
</dbReference>
<protein>
    <recommendedName>
        <fullName evidence="9">Membrane insertase YidC/Oxa/ALB C-terminal domain-containing protein</fullName>
    </recommendedName>
</protein>
<dbReference type="PANTHER" id="PTHR12428:SF14">
    <property type="entry name" value="ALBINO3-LIKE PROTEIN 1, CHLOROPLASTIC"/>
    <property type="match status" value="1"/>
</dbReference>
<dbReference type="OMA" id="GQPPIGW"/>
<comment type="subcellular location">
    <subcellularLocation>
        <location evidence="1 6">Membrane</location>
        <topology evidence="1 6">Multi-pass membrane protein</topology>
    </subcellularLocation>
</comment>
<name>A0A2K1KX22_PHYPA</name>
<dbReference type="STRING" id="3218.A0A2K1KX22"/>
<keyword evidence="5 8" id="KW-0472">Membrane</keyword>
<dbReference type="Proteomes" id="UP000006727">
    <property type="component" value="Chromosome 3"/>
</dbReference>
<dbReference type="GO" id="GO:0051205">
    <property type="term" value="P:protein insertion into membrane"/>
    <property type="evidence" value="ECO:0000318"/>
    <property type="project" value="GO_Central"/>
</dbReference>
<dbReference type="InterPro" id="IPR001708">
    <property type="entry name" value="YidC/ALB3/OXA1/COX18"/>
</dbReference>
<evidence type="ECO:0000256" key="7">
    <source>
        <dbReference type="SAM" id="MobiDB-lite"/>
    </source>
</evidence>
<keyword evidence="4 8" id="KW-1133">Transmembrane helix</keyword>
<feature type="transmembrane region" description="Helical" evidence="8">
    <location>
        <begin position="334"/>
        <end position="359"/>
    </location>
</feature>
<feature type="transmembrane region" description="Helical" evidence="8">
    <location>
        <begin position="292"/>
        <end position="313"/>
    </location>
</feature>
<evidence type="ECO:0000256" key="4">
    <source>
        <dbReference type="ARBA" id="ARBA00022989"/>
    </source>
</evidence>
<evidence type="ECO:0000256" key="6">
    <source>
        <dbReference type="RuleBase" id="RU003945"/>
    </source>
</evidence>
<keyword evidence="3 6" id="KW-0812">Transmembrane</keyword>
<reference evidence="10 12" key="2">
    <citation type="journal article" date="2018" name="Plant J.">
        <title>The Physcomitrella patens chromosome-scale assembly reveals moss genome structure and evolution.</title>
        <authorList>
            <person name="Lang D."/>
            <person name="Ullrich K.K."/>
            <person name="Murat F."/>
            <person name="Fuchs J."/>
            <person name="Jenkins J."/>
            <person name="Haas F.B."/>
            <person name="Piednoel M."/>
            <person name="Gundlach H."/>
            <person name="Van Bel M."/>
            <person name="Meyberg R."/>
            <person name="Vives C."/>
            <person name="Morata J."/>
            <person name="Symeonidi A."/>
            <person name="Hiss M."/>
            <person name="Muchero W."/>
            <person name="Kamisugi Y."/>
            <person name="Saleh O."/>
            <person name="Blanc G."/>
            <person name="Decker E.L."/>
            <person name="van Gessel N."/>
            <person name="Grimwood J."/>
            <person name="Hayes R.D."/>
            <person name="Graham S.W."/>
            <person name="Gunter L.E."/>
            <person name="McDaniel S.F."/>
            <person name="Hoernstein S.N.W."/>
            <person name="Larsson A."/>
            <person name="Li F.W."/>
            <person name="Perroud P.F."/>
            <person name="Phillips J."/>
            <person name="Ranjan P."/>
            <person name="Rokshar D.S."/>
            <person name="Rothfels C.J."/>
            <person name="Schneider L."/>
            <person name="Shu S."/>
            <person name="Stevenson D.W."/>
            <person name="Thummler F."/>
            <person name="Tillich M."/>
            <person name="Villarreal Aguilar J.C."/>
            <person name="Widiez T."/>
            <person name="Wong G.K."/>
            <person name="Wymore A."/>
            <person name="Zhang Y."/>
            <person name="Zimmer A.D."/>
            <person name="Quatrano R.S."/>
            <person name="Mayer K.F.X."/>
            <person name="Goodstein D."/>
            <person name="Casacuberta J.M."/>
            <person name="Vandepoele K."/>
            <person name="Reski R."/>
            <person name="Cuming A.C."/>
            <person name="Tuskan G.A."/>
            <person name="Maumus F."/>
            <person name="Salse J."/>
            <person name="Schmutz J."/>
            <person name="Rensing S.A."/>
        </authorList>
    </citation>
    <scope>NUCLEOTIDE SEQUENCE [LARGE SCALE GENOMIC DNA]</scope>
    <source>
        <strain evidence="11 12">cv. Gransden 2004</strain>
    </source>
</reference>
<feature type="domain" description="Membrane insertase YidC/Oxa/ALB C-terminal" evidence="9">
    <location>
        <begin position="159"/>
        <end position="373"/>
    </location>
</feature>
<dbReference type="InterPro" id="IPR047196">
    <property type="entry name" value="YidC_ALB_C"/>
</dbReference>
<comment type="similarity">
    <text evidence="6">Belongs to the OXA1/ALB3/YidC family.</text>
</comment>
<feature type="region of interest" description="Disordered" evidence="7">
    <location>
        <begin position="393"/>
        <end position="528"/>
    </location>
</feature>
<sequence>MATLSIHACSPSLSTALAVETNVAVKPYVVLSLLPAARGLRPRRGLLSRGPSLRKHSVRRNGLVVPKAYSGQLPDPEHVRLALSALSKTPDALEGLLTRTEGLFFTLADAAVATDPGQVTDAVVQKQDGGWLGGITNTLELALTFLKDGIAKIGLPYSYGFAIILLTVIVKAATYPLTKKQVESTLAMQNLQPKIKAIQTRYQGDQERIQLETARLYKQAGVNPLAGCLPTLATLPVWIGLYRALSNVANEGLLTEGFFWIPSLAGPTTIAARSSGSGISWLFPFVDGAPPLGWGDTIAYLVLPVLLIGSQYVSMQIMQPATASNDPAQNQSQLILKFLPLMIGYFSLSVPSGLSLYWLTNNVLSTAQQVYLRQLGGAQPIVDKEGSGIISAGQAKRTPLPPPSATATATDAPTSTSTKDSRGTRFKQLKEEEARKKEARRKAAEEASKAAAAKAAEERDNILRAQLAQEAQKSAASAGETSDEAQVESDGEKEDSDNSKEQALAANGAVGDSSGKQASKRSKRRRSP</sequence>
<dbReference type="CDD" id="cd20070">
    <property type="entry name" value="5TM_YidC_Alb3"/>
    <property type="match status" value="1"/>
</dbReference>
<evidence type="ECO:0000313" key="10">
    <source>
        <dbReference type="EMBL" id="PNR58333.1"/>
    </source>
</evidence>
<organism evidence="10">
    <name type="scientific">Physcomitrium patens</name>
    <name type="common">Spreading-leaved earth moss</name>
    <name type="synonym">Physcomitrella patens</name>
    <dbReference type="NCBI Taxonomy" id="3218"/>
    <lineage>
        <taxon>Eukaryota</taxon>
        <taxon>Viridiplantae</taxon>
        <taxon>Streptophyta</taxon>
        <taxon>Embryophyta</taxon>
        <taxon>Bryophyta</taxon>
        <taxon>Bryophytina</taxon>
        <taxon>Bryopsida</taxon>
        <taxon>Funariidae</taxon>
        <taxon>Funariales</taxon>
        <taxon>Funariaceae</taxon>
        <taxon>Physcomitrium</taxon>
    </lineage>
</organism>
<dbReference type="FunCoup" id="A0A2K1KX22">
    <property type="interactions" value="1223"/>
</dbReference>